<reference evidence="1 2" key="1">
    <citation type="journal article" date="2019" name="Syst. Appl. Microbiol.">
        <title>Characterization of Bifidobacterium species in feaces of the Egyptian fruit bat: Description of B. vespertilionis sp. nov. and B. rousetti sp. nov.</title>
        <authorList>
            <person name="Modesto M."/>
            <person name="Satti M."/>
            <person name="Watanabe K."/>
            <person name="Puglisi E."/>
            <person name="Morelli L."/>
            <person name="Huang C.-H."/>
            <person name="Liou J.-S."/>
            <person name="Miyashita M."/>
            <person name="Tamura T."/>
            <person name="Saito S."/>
            <person name="Mori K."/>
            <person name="Huang L."/>
            <person name="Sciavilla P."/>
            <person name="Sandri C."/>
            <person name="Spiezio C."/>
            <person name="Vitali F."/>
            <person name="Cavalieri D."/>
            <person name="Perpetuini G."/>
            <person name="Tofalo R."/>
            <person name="Bonetti A."/>
            <person name="Arita M."/>
            <person name="Mattarelli P."/>
        </authorList>
    </citation>
    <scope>NUCLEOTIDE SEQUENCE [LARGE SCALE GENOMIC DNA]</scope>
    <source>
        <strain evidence="1 2">RST17</strain>
    </source>
</reference>
<comment type="caution">
    <text evidence="1">The sequence shown here is derived from an EMBL/GenBank/DDBJ whole genome shotgun (WGS) entry which is preliminary data.</text>
</comment>
<evidence type="ECO:0000313" key="1">
    <source>
        <dbReference type="EMBL" id="KAA8828154.1"/>
    </source>
</evidence>
<proteinExistence type="predicted"/>
<protein>
    <submittedName>
        <fullName evidence="1">Uncharacterized protein</fullName>
    </submittedName>
</protein>
<accession>A0A5M9ZKQ5</accession>
<name>A0A5M9ZKQ5_9BIFI</name>
<dbReference type="Proteomes" id="UP000410049">
    <property type="component" value="Unassembled WGS sequence"/>
</dbReference>
<sequence>MDALTLTVADGPSDPAGIAGPVATVDATPAGPVSASFDVAVYGGAADVIRPLRAALASIAVPEGERVFYARYELRRAWPPPPGLPLLDIRLADDGDGSAVEWRFARWTDDADRLGALTALGLMIGDA</sequence>
<dbReference type="EMBL" id="RZUH01000004">
    <property type="protein sequence ID" value="KAA8828154.1"/>
    <property type="molecule type" value="Genomic_DNA"/>
</dbReference>
<gene>
    <name evidence="1" type="ORF">EMO91_06855</name>
</gene>
<organism evidence="1 2">
    <name type="scientific">Bifidobacterium myosotis</name>
    <dbReference type="NCBI Taxonomy" id="1630166"/>
    <lineage>
        <taxon>Bacteria</taxon>
        <taxon>Bacillati</taxon>
        <taxon>Actinomycetota</taxon>
        <taxon>Actinomycetes</taxon>
        <taxon>Bifidobacteriales</taxon>
        <taxon>Bifidobacteriaceae</taxon>
        <taxon>Bifidobacterium</taxon>
    </lineage>
</organism>
<evidence type="ECO:0000313" key="2">
    <source>
        <dbReference type="Proteomes" id="UP000410049"/>
    </source>
</evidence>
<dbReference type="RefSeq" id="WP_150379320.1">
    <property type="nucleotide sequence ID" value="NZ_RZUH01000004.1"/>
</dbReference>
<dbReference type="AlphaFoldDB" id="A0A5M9ZKQ5"/>